<dbReference type="GO" id="GO:0008379">
    <property type="term" value="F:thioredoxin peroxidase activity"/>
    <property type="evidence" value="ECO:0007669"/>
    <property type="project" value="InterPro"/>
</dbReference>
<evidence type="ECO:0000256" key="1">
    <source>
        <dbReference type="ARBA" id="ARBA00010505"/>
    </source>
</evidence>
<feature type="active site" description="Cysteine sulfenic acid (-SOH) intermediate" evidence="10">
    <location>
        <position position="57"/>
    </location>
</feature>
<evidence type="ECO:0000256" key="3">
    <source>
        <dbReference type="ARBA" id="ARBA00022862"/>
    </source>
</evidence>
<evidence type="ECO:0000256" key="10">
    <source>
        <dbReference type="PIRSR" id="PIRSR637944-1"/>
    </source>
</evidence>
<organism evidence="13 14">
    <name type="scientific">Serendipita vermifera MAFF 305830</name>
    <dbReference type="NCBI Taxonomy" id="933852"/>
    <lineage>
        <taxon>Eukaryota</taxon>
        <taxon>Fungi</taxon>
        <taxon>Dikarya</taxon>
        <taxon>Basidiomycota</taxon>
        <taxon>Agaricomycotina</taxon>
        <taxon>Agaricomycetes</taxon>
        <taxon>Sebacinales</taxon>
        <taxon>Serendipitaceae</taxon>
        <taxon>Serendipita</taxon>
    </lineage>
</organism>
<comment type="similarity">
    <text evidence="1 11">Belongs to the peroxiredoxin family. Prx5 subfamily.</text>
</comment>
<name>A0A0C3AZZ3_SERVB</name>
<evidence type="ECO:0000256" key="4">
    <source>
        <dbReference type="ARBA" id="ARBA00023002"/>
    </source>
</evidence>
<dbReference type="HOGENOM" id="CLU_072440_1_1_1"/>
<dbReference type="OrthoDB" id="195498at2759"/>
<keyword evidence="5 11" id="KW-0676">Redox-active center</keyword>
<dbReference type="InterPro" id="IPR013740">
    <property type="entry name" value="Redoxin"/>
</dbReference>
<gene>
    <name evidence="13" type="ORF">M408DRAFT_331519</name>
</gene>
<dbReference type="GO" id="GO:0005739">
    <property type="term" value="C:mitochondrion"/>
    <property type="evidence" value="ECO:0007669"/>
    <property type="project" value="TreeGrafter"/>
</dbReference>
<comment type="subunit">
    <text evidence="6">Homodimer; disulfide-linked, upon oxidation.</text>
</comment>
<proteinExistence type="inferred from homology"/>
<reference evidence="13 14" key="1">
    <citation type="submission" date="2014-04" db="EMBL/GenBank/DDBJ databases">
        <authorList>
            <consortium name="DOE Joint Genome Institute"/>
            <person name="Kuo A."/>
            <person name="Zuccaro A."/>
            <person name="Kohler A."/>
            <person name="Nagy L.G."/>
            <person name="Floudas D."/>
            <person name="Copeland A."/>
            <person name="Barry K.W."/>
            <person name="Cichocki N."/>
            <person name="Veneault-Fourrey C."/>
            <person name="LaButti K."/>
            <person name="Lindquist E.A."/>
            <person name="Lipzen A."/>
            <person name="Lundell T."/>
            <person name="Morin E."/>
            <person name="Murat C."/>
            <person name="Sun H."/>
            <person name="Tunlid A."/>
            <person name="Henrissat B."/>
            <person name="Grigoriev I.V."/>
            <person name="Hibbett D.S."/>
            <person name="Martin F."/>
            <person name="Nordberg H.P."/>
            <person name="Cantor M.N."/>
            <person name="Hua S.X."/>
        </authorList>
    </citation>
    <scope>NUCLEOTIDE SEQUENCE [LARGE SCALE GENOMIC DNA]</scope>
    <source>
        <strain evidence="13 14">MAFF 305830</strain>
    </source>
</reference>
<dbReference type="PANTHER" id="PTHR10430">
    <property type="entry name" value="PEROXIREDOXIN"/>
    <property type="match status" value="1"/>
</dbReference>
<dbReference type="Pfam" id="PF08534">
    <property type="entry name" value="Redoxin"/>
    <property type="match status" value="1"/>
</dbReference>
<evidence type="ECO:0000256" key="6">
    <source>
        <dbReference type="ARBA" id="ARBA00063543"/>
    </source>
</evidence>
<keyword evidence="2 11" id="KW-0575">Peroxidase</keyword>
<dbReference type="STRING" id="933852.A0A0C3AZZ3"/>
<reference evidence="14" key="2">
    <citation type="submission" date="2015-01" db="EMBL/GenBank/DDBJ databases">
        <title>Evolutionary Origins and Diversification of the Mycorrhizal Mutualists.</title>
        <authorList>
            <consortium name="DOE Joint Genome Institute"/>
            <consortium name="Mycorrhizal Genomics Consortium"/>
            <person name="Kohler A."/>
            <person name="Kuo A."/>
            <person name="Nagy L.G."/>
            <person name="Floudas D."/>
            <person name="Copeland A."/>
            <person name="Barry K.W."/>
            <person name="Cichocki N."/>
            <person name="Veneault-Fourrey C."/>
            <person name="LaButti K."/>
            <person name="Lindquist E.A."/>
            <person name="Lipzen A."/>
            <person name="Lundell T."/>
            <person name="Morin E."/>
            <person name="Murat C."/>
            <person name="Riley R."/>
            <person name="Ohm R."/>
            <person name="Sun H."/>
            <person name="Tunlid A."/>
            <person name="Henrissat B."/>
            <person name="Grigoriev I.V."/>
            <person name="Hibbett D.S."/>
            <person name="Martin F."/>
        </authorList>
    </citation>
    <scope>NUCLEOTIDE SEQUENCE [LARGE SCALE GENOMIC DNA]</scope>
    <source>
        <strain evidence="14">MAFF 305830</strain>
    </source>
</reference>
<feature type="domain" description="Redoxin" evidence="12">
    <location>
        <begin position="3"/>
        <end position="165"/>
    </location>
</feature>
<evidence type="ECO:0000256" key="9">
    <source>
        <dbReference type="ARBA" id="ARBA00079296"/>
    </source>
</evidence>
<dbReference type="GO" id="GO:0042744">
    <property type="term" value="P:hydrogen peroxide catabolic process"/>
    <property type="evidence" value="ECO:0007669"/>
    <property type="project" value="TreeGrafter"/>
</dbReference>
<accession>A0A0C3AZZ3</accession>
<comment type="function">
    <text evidence="11">Thiol-specific peroxidase that catalyzes the reduction of hydrogen peroxide and organic hydroperoxides to water and alcohols, respectively. Plays a role in cell protection against oxidative stress by detoxifying peroxides.</text>
</comment>
<evidence type="ECO:0000256" key="5">
    <source>
        <dbReference type="ARBA" id="ARBA00023284"/>
    </source>
</evidence>
<dbReference type="SUPFAM" id="SSF52833">
    <property type="entry name" value="Thioredoxin-like"/>
    <property type="match status" value="1"/>
</dbReference>
<keyword evidence="14" id="KW-1185">Reference proteome</keyword>
<dbReference type="Proteomes" id="UP000054097">
    <property type="component" value="Unassembled WGS sequence"/>
</dbReference>
<dbReference type="Gene3D" id="3.40.30.10">
    <property type="entry name" value="Glutaredoxin"/>
    <property type="match status" value="1"/>
</dbReference>
<evidence type="ECO:0000256" key="8">
    <source>
        <dbReference type="ARBA" id="ARBA00076301"/>
    </source>
</evidence>
<dbReference type="GO" id="GO:0005777">
    <property type="term" value="C:peroxisome"/>
    <property type="evidence" value="ECO:0007669"/>
    <property type="project" value="TreeGrafter"/>
</dbReference>
<keyword evidence="3 11" id="KW-0049">Antioxidant</keyword>
<dbReference type="EMBL" id="KN824319">
    <property type="protein sequence ID" value="KIM24846.1"/>
    <property type="molecule type" value="Genomic_DNA"/>
</dbReference>
<protein>
    <recommendedName>
        <fullName evidence="7">Putative peroxiredoxin</fullName>
    </recommendedName>
    <alternativeName>
        <fullName evidence="8">Thioredoxin reductase</fullName>
    </alternativeName>
    <alternativeName>
        <fullName evidence="9">Thioredoxin-dependent peroxiredoxin</fullName>
    </alternativeName>
</protein>
<dbReference type="InterPro" id="IPR036249">
    <property type="entry name" value="Thioredoxin-like_sf"/>
</dbReference>
<evidence type="ECO:0000256" key="2">
    <source>
        <dbReference type="ARBA" id="ARBA00022559"/>
    </source>
</evidence>
<sequence length="168" mass="18271">MIKVGEKIPSNKFRYVAYDAEAESLNMCSRPTEYSTDEWKGKKVLVVSVPGAFTGTCHQDHIPPFVQKYDEIKAKGVDIVAVVAANDAWVMSAWGKVLGFKDKIVGLSDDDAAWAKSIGYGMDLSKNGMGQRTGRWYLLLDDLKVVATESEPGGGVTVSGVDHVLSKL</sequence>
<dbReference type="PANTHER" id="PTHR10430:SF16">
    <property type="entry name" value="PEROXIREDOXIN-5, MITOCHONDRIAL"/>
    <property type="match status" value="1"/>
</dbReference>
<keyword evidence="4 11" id="KW-0560">Oxidoreductase</keyword>
<dbReference type="FunFam" id="3.40.30.10:FF:000020">
    <property type="entry name" value="Peroxiredoxin"/>
    <property type="match status" value="1"/>
</dbReference>
<evidence type="ECO:0000256" key="11">
    <source>
        <dbReference type="RuleBase" id="RU366011"/>
    </source>
</evidence>
<evidence type="ECO:0000313" key="14">
    <source>
        <dbReference type="Proteomes" id="UP000054097"/>
    </source>
</evidence>
<evidence type="ECO:0000259" key="12">
    <source>
        <dbReference type="Pfam" id="PF08534"/>
    </source>
</evidence>
<dbReference type="AlphaFoldDB" id="A0A0C3AZZ3"/>
<evidence type="ECO:0000313" key="13">
    <source>
        <dbReference type="EMBL" id="KIM24846.1"/>
    </source>
</evidence>
<dbReference type="GO" id="GO:0045454">
    <property type="term" value="P:cell redox homeostasis"/>
    <property type="evidence" value="ECO:0007669"/>
    <property type="project" value="TreeGrafter"/>
</dbReference>
<evidence type="ECO:0000256" key="7">
    <source>
        <dbReference type="ARBA" id="ARBA00074156"/>
    </source>
</evidence>
<dbReference type="CDD" id="cd03013">
    <property type="entry name" value="PRX5_like"/>
    <property type="match status" value="1"/>
</dbReference>
<dbReference type="InterPro" id="IPR037944">
    <property type="entry name" value="PRX5-like"/>
</dbReference>
<dbReference type="GO" id="GO:0034599">
    <property type="term" value="P:cellular response to oxidative stress"/>
    <property type="evidence" value="ECO:0007669"/>
    <property type="project" value="InterPro"/>
</dbReference>